<evidence type="ECO:0000256" key="1">
    <source>
        <dbReference type="SAM" id="MobiDB-lite"/>
    </source>
</evidence>
<proteinExistence type="predicted"/>
<name>A0A7S3ND41_9SPIT</name>
<feature type="region of interest" description="Disordered" evidence="1">
    <location>
        <begin position="1"/>
        <end position="72"/>
    </location>
</feature>
<reference evidence="3" key="1">
    <citation type="submission" date="2021-01" db="EMBL/GenBank/DDBJ databases">
        <authorList>
            <person name="Corre E."/>
            <person name="Pelletier E."/>
            <person name="Niang G."/>
            <person name="Scheremetjew M."/>
            <person name="Finn R."/>
            <person name="Kale V."/>
            <person name="Holt S."/>
            <person name="Cochrane G."/>
            <person name="Meng A."/>
            <person name="Brown T."/>
            <person name="Cohen L."/>
        </authorList>
    </citation>
    <scope>NUCLEOTIDE SEQUENCE</scope>
    <source>
        <strain evidence="3">FSP1.4</strain>
    </source>
</reference>
<gene>
    <name evidence="2" type="ORF">EHAR0213_LOCUS18137</name>
    <name evidence="3" type="ORF">EHAR0213_LOCUS18138</name>
</gene>
<dbReference type="EMBL" id="HBII01043448">
    <property type="protein sequence ID" value="CAE0359214.1"/>
    <property type="molecule type" value="Transcribed_RNA"/>
</dbReference>
<evidence type="ECO:0000313" key="2">
    <source>
        <dbReference type="EMBL" id="CAE0359213.1"/>
    </source>
</evidence>
<organism evidence="3">
    <name type="scientific">Euplotes harpa</name>
    <dbReference type="NCBI Taxonomy" id="151035"/>
    <lineage>
        <taxon>Eukaryota</taxon>
        <taxon>Sar</taxon>
        <taxon>Alveolata</taxon>
        <taxon>Ciliophora</taxon>
        <taxon>Intramacronucleata</taxon>
        <taxon>Spirotrichea</taxon>
        <taxon>Hypotrichia</taxon>
        <taxon>Euplotida</taxon>
        <taxon>Euplotidae</taxon>
        <taxon>Euplotes</taxon>
    </lineage>
</organism>
<evidence type="ECO:0000313" key="3">
    <source>
        <dbReference type="EMBL" id="CAE0359214.1"/>
    </source>
</evidence>
<dbReference type="AlphaFoldDB" id="A0A7S3ND41"/>
<protein>
    <submittedName>
        <fullName evidence="3">Uncharacterized protein</fullName>
    </submittedName>
</protein>
<sequence>MIKKGLDALQIKEGGVKFKTDQQKKLELERQKEAKKEAAKKEEEEAKEDHGTPSKSPAKVKESEESEEMKRRRMIYKKIKELNEQEGNTF</sequence>
<dbReference type="EMBL" id="HBII01043447">
    <property type="protein sequence ID" value="CAE0359213.1"/>
    <property type="molecule type" value="Transcribed_RNA"/>
</dbReference>
<feature type="compositionally biased region" description="Basic and acidic residues" evidence="1">
    <location>
        <begin position="14"/>
        <end position="52"/>
    </location>
</feature>
<accession>A0A7S3ND41</accession>